<accession>A0A9P4NQ52</accession>
<sequence length="107" mass="11340">MFISDIFNDDIAQDFDSFVFKPEISSTGSSMDMLQAIYLGNFTNCATPDDKLQCAVLNMGRAISKSFRDAAYVASGFSTTNPAAGNTIAAKASMATGSTLVSVVFIN</sequence>
<dbReference type="EMBL" id="MU007042">
    <property type="protein sequence ID" value="KAF2430014.1"/>
    <property type="molecule type" value="Genomic_DNA"/>
</dbReference>
<protein>
    <submittedName>
        <fullName evidence="1">Uncharacterized protein</fullName>
    </submittedName>
</protein>
<dbReference type="Proteomes" id="UP000800235">
    <property type="component" value="Unassembled WGS sequence"/>
</dbReference>
<name>A0A9P4NQ52_9PEZI</name>
<keyword evidence="2" id="KW-1185">Reference proteome</keyword>
<organism evidence="1 2">
    <name type="scientific">Tothia fuscella</name>
    <dbReference type="NCBI Taxonomy" id="1048955"/>
    <lineage>
        <taxon>Eukaryota</taxon>
        <taxon>Fungi</taxon>
        <taxon>Dikarya</taxon>
        <taxon>Ascomycota</taxon>
        <taxon>Pezizomycotina</taxon>
        <taxon>Dothideomycetes</taxon>
        <taxon>Pleosporomycetidae</taxon>
        <taxon>Venturiales</taxon>
        <taxon>Cylindrosympodiaceae</taxon>
        <taxon>Tothia</taxon>
    </lineage>
</organism>
<reference evidence="1" key="1">
    <citation type="journal article" date="2020" name="Stud. Mycol.">
        <title>101 Dothideomycetes genomes: a test case for predicting lifestyles and emergence of pathogens.</title>
        <authorList>
            <person name="Haridas S."/>
            <person name="Albert R."/>
            <person name="Binder M."/>
            <person name="Bloem J."/>
            <person name="Labutti K."/>
            <person name="Salamov A."/>
            <person name="Andreopoulos B."/>
            <person name="Baker S."/>
            <person name="Barry K."/>
            <person name="Bills G."/>
            <person name="Bluhm B."/>
            <person name="Cannon C."/>
            <person name="Castanera R."/>
            <person name="Culley D."/>
            <person name="Daum C."/>
            <person name="Ezra D."/>
            <person name="Gonzalez J."/>
            <person name="Henrissat B."/>
            <person name="Kuo A."/>
            <person name="Liang C."/>
            <person name="Lipzen A."/>
            <person name="Lutzoni F."/>
            <person name="Magnuson J."/>
            <person name="Mondo S."/>
            <person name="Nolan M."/>
            <person name="Ohm R."/>
            <person name="Pangilinan J."/>
            <person name="Park H.-J."/>
            <person name="Ramirez L."/>
            <person name="Alfaro M."/>
            <person name="Sun H."/>
            <person name="Tritt A."/>
            <person name="Yoshinaga Y."/>
            <person name="Zwiers L.-H."/>
            <person name="Turgeon B."/>
            <person name="Goodwin S."/>
            <person name="Spatafora J."/>
            <person name="Crous P."/>
            <person name="Grigoriev I."/>
        </authorList>
    </citation>
    <scope>NUCLEOTIDE SEQUENCE</scope>
    <source>
        <strain evidence="1">CBS 130266</strain>
    </source>
</reference>
<evidence type="ECO:0000313" key="2">
    <source>
        <dbReference type="Proteomes" id="UP000800235"/>
    </source>
</evidence>
<dbReference type="AlphaFoldDB" id="A0A9P4NQ52"/>
<comment type="caution">
    <text evidence="1">The sequence shown here is derived from an EMBL/GenBank/DDBJ whole genome shotgun (WGS) entry which is preliminary data.</text>
</comment>
<dbReference type="OrthoDB" id="5242705at2759"/>
<evidence type="ECO:0000313" key="1">
    <source>
        <dbReference type="EMBL" id="KAF2430014.1"/>
    </source>
</evidence>
<gene>
    <name evidence="1" type="ORF">EJ08DRAFT_650015</name>
</gene>
<proteinExistence type="predicted"/>